<keyword evidence="8" id="KW-1185">Reference proteome</keyword>
<comment type="similarity">
    <text evidence="1 4">Belongs to the SEC5 family.</text>
</comment>
<comment type="caution">
    <text evidence="7">The sequence shown here is derived from an EMBL/GenBank/DDBJ whole genome shotgun (WGS) entry which is preliminary data.</text>
</comment>
<gene>
    <name evidence="7" type="ORF">BCR43DRAFT_485856</name>
</gene>
<reference evidence="7 8" key="1">
    <citation type="submission" date="2016-07" db="EMBL/GenBank/DDBJ databases">
        <title>Pervasive Adenine N6-methylation of Active Genes in Fungi.</title>
        <authorList>
            <consortium name="DOE Joint Genome Institute"/>
            <person name="Mondo S.J."/>
            <person name="Dannebaum R.O."/>
            <person name="Kuo R.C."/>
            <person name="Labutti K."/>
            <person name="Haridas S."/>
            <person name="Kuo A."/>
            <person name="Salamov A."/>
            <person name="Ahrendt S.R."/>
            <person name="Lipzen A."/>
            <person name="Sullivan W."/>
            <person name="Andreopoulos W.B."/>
            <person name="Clum A."/>
            <person name="Lindquist E."/>
            <person name="Daum C."/>
            <person name="Ramamoorthy G.K."/>
            <person name="Gryganskyi A."/>
            <person name="Culley D."/>
            <person name="Magnuson J.K."/>
            <person name="James T.Y."/>
            <person name="O'Malley M.A."/>
            <person name="Stajich J.E."/>
            <person name="Spatafora J.W."/>
            <person name="Visel A."/>
            <person name="Grigoriev I.V."/>
        </authorList>
    </citation>
    <scope>NUCLEOTIDE SEQUENCE [LARGE SCALE GENOMIC DNA]</scope>
    <source>
        <strain evidence="7 8">NRRL 2496</strain>
    </source>
</reference>
<evidence type="ECO:0000256" key="4">
    <source>
        <dbReference type="RuleBase" id="RU365069"/>
    </source>
</evidence>
<comment type="function">
    <text evidence="4">Component of the exocyst complex involved in the docking of exocytic vesicles with fusion sites on the plasma membrane.</text>
</comment>
<evidence type="ECO:0000256" key="5">
    <source>
        <dbReference type="SAM" id="MobiDB-lite"/>
    </source>
</evidence>
<protein>
    <recommendedName>
        <fullName evidence="4">Exocyst complex component SEC5</fullName>
    </recommendedName>
</protein>
<dbReference type="EMBL" id="MCGN01000002">
    <property type="protein sequence ID" value="ORZ00820.1"/>
    <property type="molecule type" value="Genomic_DNA"/>
</dbReference>
<keyword evidence="3 4" id="KW-0268">Exocytosis</keyword>
<evidence type="ECO:0000256" key="2">
    <source>
        <dbReference type="ARBA" id="ARBA00022448"/>
    </source>
</evidence>
<evidence type="ECO:0000313" key="8">
    <source>
        <dbReference type="Proteomes" id="UP000242180"/>
    </source>
</evidence>
<organism evidence="7 8">
    <name type="scientific">Syncephalastrum racemosum</name>
    <name type="common">Filamentous fungus</name>
    <dbReference type="NCBI Taxonomy" id="13706"/>
    <lineage>
        <taxon>Eukaryota</taxon>
        <taxon>Fungi</taxon>
        <taxon>Fungi incertae sedis</taxon>
        <taxon>Mucoromycota</taxon>
        <taxon>Mucoromycotina</taxon>
        <taxon>Mucoromycetes</taxon>
        <taxon>Mucorales</taxon>
        <taxon>Syncephalastraceae</taxon>
        <taxon>Syncephalastrum</taxon>
    </lineage>
</organism>
<dbReference type="InterPro" id="IPR029175">
    <property type="entry name" value="EXOC2/Sec5"/>
</dbReference>
<evidence type="ECO:0000256" key="1">
    <source>
        <dbReference type="ARBA" id="ARBA00010578"/>
    </source>
</evidence>
<dbReference type="Proteomes" id="UP000242180">
    <property type="component" value="Unassembled WGS sequence"/>
</dbReference>
<feature type="compositionally biased region" description="Polar residues" evidence="5">
    <location>
        <begin position="38"/>
        <end position="51"/>
    </location>
</feature>
<accession>A0A1X2HN66</accession>
<dbReference type="STRING" id="13706.A0A1X2HN66"/>
<sequence>MVNRTEVPEYAEDAAILRFYNLESLEPDVWMDEVSGPSDDQTPESTLQQFARQKGEWKERPSIKESESANDLQVLDSTDPLGLRPSIFENDPRRNTTNIMQLKEKSSLVITNKSFQPRHFLLQVHKKTPYNDLVAGEERLRLHVHQRAEALKSLVHTNFDRFVSAKKTVDHVYDEMKAKQLNAEEEYGTRNLEFALKEANSRADQVYGPIVERRVKVDKVRSTLGILQRYKFFFNLPSSLLESIKQHKYEAAIRDYKRGKFVYHDLKKDGSEDNDDLDVDGVPTSLEDEGNITELHRKVFDKVWSEVDKIVVELRNILLKMLSDPWRSMEEQEKTINFLFDLDTTEDPAWFYLDSQYRWIVGLLKETYETSAERIKSLDKANETEEADIPRALALKKAIEGIQTKGFDMERDPDTRIWRVISDLVKSLSTLLLRCLPDFWRLSKAFIEGKFANKALKVANESGGRRRRQNVGVDLTKVEQCQKMTRNIVDLYAALIANHFSLTKRNLATQRSPDGTDKVIMPQFLPKNACSIHVAEYLTRIIGDLAHCVNDISAIHLAGEAFSGLTELMEQARWKFVEVICRCWERDAKIFFLLEDWILDTDLPQCTSLLKRYYDYHKFCARSAYKISSLIATTDDLGKQERAEIHPEYVEKIRGAFLESTYTFLDGLVRLAFSDYTPLNEKEEIQLAKKREKIDVHSMDMRILLTVGNLAHMRSTVIKKLIVLFEKAYKCNMEEDLKTLIDVVDQLDKILFDDYIKRKSALIRDIVRQGILLSGVDWYSIPKPTEVHAYVYEALMTLVMVHSQVSNVSKQLTHRALSALLENMATDCLESFRHVERFGMGGMLQATLEIEFMHQTLQQFVTPAASDTLQLIYQSIEQSYDAQQQNTGELQAELNHVKDLLVFSRKSTVVQFLCFKQNKERKQRA</sequence>
<keyword evidence="4" id="KW-0653">Protein transport</keyword>
<dbReference type="OrthoDB" id="26242at2759"/>
<dbReference type="GO" id="GO:0006893">
    <property type="term" value="P:Golgi to plasma membrane transport"/>
    <property type="evidence" value="ECO:0007669"/>
    <property type="project" value="UniProtKB-UniRule"/>
</dbReference>
<feature type="domain" description="Exocyst complex component EXOC2/Sec5 N-terminal" evidence="6">
    <location>
        <begin position="78"/>
        <end position="915"/>
    </location>
</feature>
<dbReference type="AlphaFoldDB" id="A0A1X2HN66"/>
<feature type="compositionally biased region" description="Basic and acidic residues" evidence="5">
    <location>
        <begin position="53"/>
        <end position="67"/>
    </location>
</feature>
<dbReference type="InParanoid" id="A0A1X2HN66"/>
<evidence type="ECO:0000259" key="6">
    <source>
        <dbReference type="Pfam" id="PF15469"/>
    </source>
</evidence>
<evidence type="ECO:0000256" key="3">
    <source>
        <dbReference type="ARBA" id="ARBA00022483"/>
    </source>
</evidence>
<dbReference type="Pfam" id="PF15469">
    <property type="entry name" value="Sec5"/>
    <property type="match status" value="1"/>
</dbReference>
<name>A0A1X2HN66_SYNRA</name>
<dbReference type="PANTHER" id="PTHR13043:SF1">
    <property type="entry name" value="EXOCYST COMPLEX COMPONENT 2"/>
    <property type="match status" value="1"/>
</dbReference>
<keyword evidence="2 4" id="KW-0813">Transport</keyword>
<proteinExistence type="inferred from homology"/>
<feature type="region of interest" description="Disordered" evidence="5">
    <location>
        <begin position="31"/>
        <end position="78"/>
    </location>
</feature>
<dbReference type="OMA" id="RMWMDVD"/>
<dbReference type="GO" id="GO:0006887">
    <property type="term" value="P:exocytosis"/>
    <property type="evidence" value="ECO:0007669"/>
    <property type="project" value="UniProtKB-KW"/>
</dbReference>
<dbReference type="GO" id="GO:0015031">
    <property type="term" value="P:protein transport"/>
    <property type="evidence" value="ECO:0007669"/>
    <property type="project" value="UniProtKB-KW"/>
</dbReference>
<comment type="subunit">
    <text evidence="4">Component of the exocyst complex.</text>
</comment>
<dbReference type="InterPro" id="IPR039481">
    <property type="entry name" value="EXOC2/Sec5_N_dom"/>
</dbReference>
<dbReference type="FunCoup" id="A0A1X2HN66">
    <property type="interactions" value="7"/>
</dbReference>
<dbReference type="PANTHER" id="PTHR13043">
    <property type="entry name" value="EXOCYST COMPLEX COMPONENT SEC5"/>
    <property type="match status" value="1"/>
</dbReference>
<dbReference type="GO" id="GO:0000145">
    <property type="term" value="C:exocyst"/>
    <property type="evidence" value="ECO:0007669"/>
    <property type="project" value="UniProtKB-UniRule"/>
</dbReference>
<evidence type="ECO:0000313" key="7">
    <source>
        <dbReference type="EMBL" id="ORZ00820.1"/>
    </source>
</evidence>